<dbReference type="EMBL" id="WFLN01000009">
    <property type="protein sequence ID" value="KAB8028529.1"/>
    <property type="molecule type" value="Genomic_DNA"/>
</dbReference>
<dbReference type="Gene3D" id="1.10.10.10">
    <property type="entry name" value="Winged helix-like DNA-binding domain superfamily/Winged helix DNA-binding domain"/>
    <property type="match status" value="1"/>
</dbReference>
<evidence type="ECO:0000313" key="2">
    <source>
        <dbReference type="EMBL" id="KAB8028529.1"/>
    </source>
</evidence>
<dbReference type="SUPFAM" id="SSF46785">
    <property type="entry name" value="Winged helix' DNA-binding domain"/>
    <property type="match status" value="1"/>
</dbReference>
<keyword evidence="3" id="KW-1185">Reference proteome</keyword>
<name>A0A833JBU0_9BACT</name>
<dbReference type="InterPro" id="IPR000944">
    <property type="entry name" value="Tscrpt_reg_Rrf2"/>
</dbReference>
<dbReference type="AlphaFoldDB" id="A0A833JBU0"/>
<dbReference type="InterPro" id="IPR036390">
    <property type="entry name" value="WH_DNA-bd_sf"/>
</dbReference>
<accession>A0A833JBU0</accession>
<gene>
    <name evidence="2" type="ORF">GCL57_12450</name>
</gene>
<dbReference type="PANTHER" id="PTHR33221:SF4">
    <property type="entry name" value="HTH-TYPE TRANSCRIPTIONAL REPRESSOR NSRR"/>
    <property type="match status" value="1"/>
</dbReference>
<reference evidence="2 3" key="1">
    <citation type="submission" date="2019-10" db="EMBL/GenBank/DDBJ databases">
        <title>New genus of Silvanigrellaceae.</title>
        <authorList>
            <person name="Pitt A."/>
            <person name="Hahn M.W."/>
        </authorList>
    </citation>
    <scope>NUCLEOTIDE SEQUENCE [LARGE SCALE GENOMIC DNA]</scope>
    <source>
        <strain evidence="2 3">33A1-SZDP</strain>
    </source>
</reference>
<dbReference type="InterPro" id="IPR036388">
    <property type="entry name" value="WH-like_DNA-bd_sf"/>
</dbReference>
<dbReference type="RefSeq" id="WP_152213680.1">
    <property type="nucleotide sequence ID" value="NZ_WFLN01000009.1"/>
</dbReference>
<keyword evidence="1" id="KW-0238">DNA-binding</keyword>
<protein>
    <submittedName>
        <fullName evidence="2">Rrf2 family transcriptional regulator</fullName>
    </submittedName>
</protein>
<dbReference type="NCBIfam" id="TIGR00738">
    <property type="entry name" value="rrf2_super"/>
    <property type="match status" value="1"/>
</dbReference>
<dbReference type="GO" id="GO:0003677">
    <property type="term" value="F:DNA binding"/>
    <property type="evidence" value="ECO:0007669"/>
    <property type="project" value="UniProtKB-KW"/>
</dbReference>
<organism evidence="2 3">
    <name type="scientific">Fluviispira multicolorata</name>
    <dbReference type="NCBI Taxonomy" id="2654512"/>
    <lineage>
        <taxon>Bacteria</taxon>
        <taxon>Pseudomonadati</taxon>
        <taxon>Bdellovibrionota</taxon>
        <taxon>Oligoflexia</taxon>
        <taxon>Silvanigrellales</taxon>
        <taxon>Silvanigrellaceae</taxon>
        <taxon>Fluviispira</taxon>
    </lineage>
</organism>
<dbReference type="GO" id="GO:0005829">
    <property type="term" value="C:cytosol"/>
    <property type="evidence" value="ECO:0007669"/>
    <property type="project" value="TreeGrafter"/>
</dbReference>
<dbReference type="PROSITE" id="PS51197">
    <property type="entry name" value="HTH_RRF2_2"/>
    <property type="match status" value="1"/>
</dbReference>
<dbReference type="PANTHER" id="PTHR33221">
    <property type="entry name" value="WINGED HELIX-TURN-HELIX TRANSCRIPTIONAL REGULATOR, RRF2 FAMILY"/>
    <property type="match status" value="1"/>
</dbReference>
<sequence length="141" mass="16024">MQLTLYTDYSLRVLIYLAFKGEELSTIDEISKAYRISKHHLTRVVHKLGENGSIKTIRGKGGGICLAQKPKDINIGRIVKEMEKNFDLVECFNKDKNQCILSPMCGLKNILYEAKLNFLKTLESKTLADILVDKNSFNKKA</sequence>
<evidence type="ECO:0000256" key="1">
    <source>
        <dbReference type="ARBA" id="ARBA00023125"/>
    </source>
</evidence>
<dbReference type="Pfam" id="PF02082">
    <property type="entry name" value="Rrf2"/>
    <property type="match status" value="1"/>
</dbReference>
<dbReference type="Proteomes" id="UP000442694">
    <property type="component" value="Unassembled WGS sequence"/>
</dbReference>
<evidence type="ECO:0000313" key="3">
    <source>
        <dbReference type="Proteomes" id="UP000442694"/>
    </source>
</evidence>
<proteinExistence type="predicted"/>
<dbReference type="GO" id="GO:0003700">
    <property type="term" value="F:DNA-binding transcription factor activity"/>
    <property type="evidence" value="ECO:0007669"/>
    <property type="project" value="TreeGrafter"/>
</dbReference>
<comment type="caution">
    <text evidence="2">The sequence shown here is derived from an EMBL/GenBank/DDBJ whole genome shotgun (WGS) entry which is preliminary data.</text>
</comment>